<dbReference type="GO" id="GO:0004842">
    <property type="term" value="F:ubiquitin-protein transferase activity"/>
    <property type="evidence" value="ECO:0007669"/>
    <property type="project" value="TreeGrafter"/>
</dbReference>
<dbReference type="PANTHER" id="PTHR24171">
    <property type="entry name" value="ANKYRIN REPEAT DOMAIN-CONTAINING PROTEIN 39-RELATED"/>
    <property type="match status" value="1"/>
</dbReference>
<dbReference type="Gene3D" id="1.25.40.20">
    <property type="entry name" value="Ankyrin repeat-containing domain"/>
    <property type="match status" value="2"/>
</dbReference>
<reference evidence="7 8" key="1">
    <citation type="submission" date="2024-01" db="EMBL/GenBank/DDBJ databases">
        <title>The genome of the rayed Mediterranean limpet Patella caerulea (Linnaeus, 1758).</title>
        <authorList>
            <person name="Anh-Thu Weber A."/>
            <person name="Halstead-Nussloch G."/>
        </authorList>
    </citation>
    <scope>NUCLEOTIDE SEQUENCE [LARGE SCALE GENOMIC DNA]</scope>
    <source>
        <strain evidence="7">AATW-2023a</strain>
        <tissue evidence="7">Whole specimen</tissue>
    </source>
</reference>
<dbReference type="InterPro" id="IPR036770">
    <property type="entry name" value="Ankyrin_rpt-contain_sf"/>
</dbReference>
<accession>A0AAN8G4M6</accession>
<evidence type="ECO:0000313" key="7">
    <source>
        <dbReference type="EMBL" id="KAK6167723.1"/>
    </source>
</evidence>
<sequence length="541" mass="61069">MSASDEEYEHQFTSLEEEFLHAARNGNLDTVEVILAQTSVGANFDINCRGTNKANRGWTALHLAAYFGHIDIVRFLLERGADVNVANSLGDTPLHRAAYTGRLELVTLLLQYKADVLALNSEGHLPKQLAKQTDIKNLIEAAEHHESKKIQELFLASATQGDVDTVRELLKSPTAPSINCQDQFGNTALHLSALRSRSEVAVLLLQNGINTSIKNKKGQLASDMTKTNQMKQLLDVQPIKSLKRIPQRCEGQIFKKSKLFGYRMFYAVLEKGVLSYFQNRGDAVSGSKRKGMKYLDEARLQENIGVREFRICFSDGTVHNLSTEAGNGSRVSKQKWLTALKEHIAFSTHYTHQGEVLSEVEDELMPLGTMLEALQNAQAAQKVLETHVSKLHRSIEVVESTNKSTDDVKSIKTQLNPILESSREMCDSLSHCMTVFVQQEELQKLQLKEEKERCRVLQEALRALAMEHHELERSITSRRSSFRKYDTDDDEFYDCDSEDDKFGSLSFDNQFESFTDAWSTFSEESNKKNDKNGGGTDNKYR</sequence>
<evidence type="ECO:0000256" key="3">
    <source>
        <dbReference type="PROSITE-ProRule" id="PRU00023"/>
    </source>
</evidence>
<evidence type="ECO:0000313" key="8">
    <source>
        <dbReference type="Proteomes" id="UP001347796"/>
    </source>
</evidence>
<dbReference type="InterPro" id="IPR002110">
    <property type="entry name" value="Ankyrin_rpt"/>
</dbReference>
<feature type="repeat" description="ANK" evidence="3">
    <location>
        <begin position="89"/>
        <end position="121"/>
    </location>
</feature>
<dbReference type="InterPro" id="IPR011993">
    <property type="entry name" value="PH-like_dom_sf"/>
</dbReference>
<organism evidence="7 8">
    <name type="scientific">Patella caerulea</name>
    <name type="common">Rayed Mediterranean limpet</name>
    <dbReference type="NCBI Taxonomy" id="87958"/>
    <lineage>
        <taxon>Eukaryota</taxon>
        <taxon>Metazoa</taxon>
        <taxon>Spiralia</taxon>
        <taxon>Lophotrochozoa</taxon>
        <taxon>Mollusca</taxon>
        <taxon>Gastropoda</taxon>
        <taxon>Patellogastropoda</taxon>
        <taxon>Patelloidea</taxon>
        <taxon>Patellidae</taxon>
        <taxon>Patella</taxon>
    </lineage>
</organism>
<dbReference type="InterPro" id="IPR001849">
    <property type="entry name" value="PH_domain"/>
</dbReference>
<evidence type="ECO:0000259" key="6">
    <source>
        <dbReference type="PROSITE" id="PS50003"/>
    </source>
</evidence>
<feature type="repeat" description="ANK" evidence="3">
    <location>
        <begin position="184"/>
        <end position="216"/>
    </location>
</feature>
<dbReference type="PROSITE" id="PS50003">
    <property type="entry name" value="PH_DOMAIN"/>
    <property type="match status" value="1"/>
</dbReference>
<evidence type="ECO:0000256" key="1">
    <source>
        <dbReference type="ARBA" id="ARBA00022737"/>
    </source>
</evidence>
<dbReference type="SUPFAM" id="SSF50729">
    <property type="entry name" value="PH domain-like"/>
    <property type="match status" value="1"/>
</dbReference>
<dbReference type="PANTHER" id="PTHR24171:SF8">
    <property type="entry name" value="BRCA1-ASSOCIATED RING DOMAIN PROTEIN 1"/>
    <property type="match status" value="1"/>
</dbReference>
<feature type="coiled-coil region" evidence="4">
    <location>
        <begin position="437"/>
        <end position="474"/>
    </location>
</feature>
<name>A0AAN8G4M6_PATCE</name>
<dbReference type="EMBL" id="JAZGQO010000018">
    <property type="protein sequence ID" value="KAK6167723.1"/>
    <property type="molecule type" value="Genomic_DNA"/>
</dbReference>
<evidence type="ECO:0000256" key="4">
    <source>
        <dbReference type="SAM" id="Coils"/>
    </source>
</evidence>
<feature type="repeat" description="ANK" evidence="3">
    <location>
        <begin position="56"/>
        <end position="88"/>
    </location>
</feature>
<feature type="domain" description="PH" evidence="6">
    <location>
        <begin position="246"/>
        <end position="345"/>
    </location>
</feature>
<dbReference type="Pfam" id="PF12796">
    <property type="entry name" value="Ank_2"/>
    <property type="match status" value="2"/>
</dbReference>
<feature type="compositionally biased region" description="Gly residues" evidence="5">
    <location>
        <begin position="532"/>
        <end position="541"/>
    </location>
</feature>
<evidence type="ECO:0000256" key="5">
    <source>
        <dbReference type="SAM" id="MobiDB-lite"/>
    </source>
</evidence>
<protein>
    <recommendedName>
        <fullName evidence="6">PH domain-containing protein</fullName>
    </recommendedName>
</protein>
<dbReference type="Proteomes" id="UP001347796">
    <property type="component" value="Unassembled WGS sequence"/>
</dbReference>
<dbReference type="AlphaFoldDB" id="A0AAN8G4M6"/>
<dbReference type="PROSITE" id="PS50297">
    <property type="entry name" value="ANK_REP_REGION"/>
    <property type="match status" value="3"/>
</dbReference>
<dbReference type="GO" id="GO:0031436">
    <property type="term" value="C:BRCA1-BARD1 complex"/>
    <property type="evidence" value="ECO:0007669"/>
    <property type="project" value="TreeGrafter"/>
</dbReference>
<dbReference type="SMART" id="SM00233">
    <property type="entry name" value="PH"/>
    <property type="match status" value="1"/>
</dbReference>
<dbReference type="Gene3D" id="2.30.29.30">
    <property type="entry name" value="Pleckstrin-homology domain (PH domain)/Phosphotyrosine-binding domain (PTB)"/>
    <property type="match status" value="1"/>
</dbReference>
<keyword evidence="2 3" id="KW-0040">ANK repeat</keyword>
<keyword evidence="4" id="KW-0175">Coiled coil</keyword>
<proteinExistence type="predicted"/>
<dbReference type="PROSITE" id="PS50088">
    <property type="entry name" value="ANK_REPEAT"/>
    <property type="match status" value="3"/>
</dbReference>
<keyword evidence="8" id="KW-1185">Reference proteome</keyword>
<keyword evidence="1" id="KW-0677">Repeat</keyword>
<dbReference type="GO" id="GO:0085020">
    <property type="term" value="P:protein K6-linked ubiquitination"/>
    <property type="evidence" value="ECO:0007669"/>
    <property type="project" value="TreeGrafter"/>
</dbReference>
<gene>
    <name evidence="7" type="ORF">SNE40_021686</name>
</gene>
<evidence type="ECO:0000256" key="2">
    <source>
        <dbReference type="ARBA" id="ARBA00023043"/>
    </source>
</evidence>
<dbReference type="SMART" id="SM00248">
    <property type="entry name" value="ANK"/>
    <property type="match status" value="5"/>
</dbReference>
<dbReference type="SUPFAM" id="SSF48403">
    <property type="entry name" value="Ankyrin repeat"/>
    <property type="match status" value="1"/>
</dbReference>
<comment type="caution">
    <text evidence="7">The sequence shown here is derived from an EMBL/GenBank/DDBJ whole genome shotgun (WGS) entry which is preliminary data.</text>
</comment>
<dbReference type="PRINTS" id="PR01415">
    <property type="entry name" value="ANKYRIN"/>
</dbReference>
<dbReference type="GO" id="GO:0070531">
    <property type="term" value="C:BRCA1-A complex"/>
    <property type="evidence" value="ECO:0007669"/>
    <property type="project" value="TreeGrafter"/>
</dbReference>
<feature type="region of interest" description="Disordered" evidence="5">
    <location>
        <begin position="521"/>
        <end position="541"/>
    </location>
</feature>